<keyword evidence="6" id="KW-0597">Phosphoprotein</keyword>
<evidence type="ECO:0000256" key="4">
    <source>
        <dbReference type="ARBA" id="ARBA00022475"/>
    </source>
</evidence>
<dbReference type="GO" id="GO:0004674">
    <property type="term" value="F:protein serine/threonine kinase activity"/>
    <property type="evidence" value="ECO:0007669"/>
    <property type="project" value="UniProtKB-KW"/>
</dbReference>
<dbReference type="InterPro" id="IPR050647">
    <property type="entry name" value="Plant_LRR-RLKs"/>
</dbReference>
<dbReference type="GO" id="GO:0005886">
    <property type="term" value="C:plasma membrane"/>
    <property type="evidence" value="ECO:0007669"/>
    <property type="project" value="UniProtKB-SubCell"/>
</dbReference>
<dbReference type="FunFam" id="3.80.10.10:FF:000095">
    <property type="entry name" value="LRR receptor-like serine/threonine-protein kinase GSO1"/>
    <property type="match status" value="2"/>
</dbReference>
<keyword evidence="25" id="KW-1185">Reference proteome</keyword>
<evidence type="ECO:0000256" key="10">
    <source>
        <dbReference type="ARBA" id="ARBA00022729"/>
    </source>
</evidence>
<dbReference type="SMART" id="SM00220">
    <property type="entry name" value="S_TKc"/>
    <property type="match status" value="1"/>
</dbReference>
<protein>
    <recommendedName>
        <fullName evidence="3">non-specific serine/threonine protein kinase</fullName>
        <ecNumber evidence="3">2.7.11.1</ecNumber>
    </recommendedName>
</protein>
<dbReference type="Gene3D" id="3.30.200.20">
    <property type="entry name" value="Phosphorylase Kinase, domain 1"/>
    <property type="match status" value="1"/>
</dbReference>
<evidence type="ECO:0000256" key="16">
    <source>
        <dbReference type="ARBA" id="ARBA00023136"/>
    </source>
</evidence>
<evidence type="ECO:0000256" key="14">
    <source>
        <dbReference type="ARBA" id="ARBA00022840"/>
    </source>
</evidence>
<dbReference type="EMBL" id="CM009754">
    <property type="protein sequence ID" value="PUZ50573.1"/>
    <property type="molecule type" value="Genomic_DNA"/>
</dbReference>
<keyword evidence="8" id="KW-0808">Transferase</keyword>
<evidence type="ECO:0000256" key="21">
    <source>
        <dbReference type="SAM" id="Phobius"/>
    </source>
</evidence>
<dbReference type="OrthoDB" id="676979at2759"/>
<organism evidence="24 25">
    <name type="scientific">Panicum hallii var. hallii</name>
    <dbReference type="NCBI Taxonomy" id="1504633"/>
    <lineage>
        <taxon>Eukaryota</taxon>
        <taxon>Viridiplantae</taxon>
        <taxon>Streptophyta</taxon>
        <taxon>Embryophyta</taxon>
        <taxon>Tracheophyta</taxon>
        <taxon>Spermatophyta</taxon>
        <taxon>Magnoliopsida</taxon>
        <taxon>Liliopsida</taxon>
        <taxon>Poales</taxon>
        <taxon>Poaceae</taxon>
        <taxon>PACMAD clade</taxon>
        <taxon>Panicoideae</taxon>
        <taxon>Panicodae</taxon>
        <taxon>Paniceae</taxon>
        <taxon>Panicinae</taxon>
        <taxon>Panicum</taxon>
        <taxon>Panicum sect. Panicum</taxon>
    </lineage>
</organism>
<evidence type="ECO:0000256" key="5">
    <source>
        <dbReference type="ARBA" id="ARBA00022527"/>
    </source>
</evidence>
<comment type="subcellular location">
    <subcellularLocation>
        <location evidence="1">Cell membrane</location>
        <topology evidence="1">Single-pass membrane protein</topology>
    </subcellularLocation>
</comment>
<dbReference type="Pfam" id="PF00560">
    <property type="entry name" value="LRR_1"/>
    <property type="match status" value="4"/>
</dbReference>
<dbReference type="EC" id="2.7.11.1" evidence="3"/>
<evidence type="ECO:0000313" key="24">
    <source>
        <dbReference type="EMBL" id="PUZ50573.1"/>
    </source>
</evidence>
<comment type="similarity">
    <text evidence="2">Belongs to the protein kinase superfamily. Ser/Thr protein kinase family.</text>
</comment>
<keyword evidence="18" id="KW-0325">Glycoprotein</keyword>
<comment type="catalytic activity">
    <reaction evidence="20">
        <text>L-seryl-[protein] + ATP = O-phospho-L-seryl-[protein] + ADP + H(+)</text>
        <dbReference type="Rhea" id="RHEA:17989"/>
        <dbReference type="Rhea" id="RHEA-COMP:9863"/>
        <dbReference type="Rhea" id="RHEA-COMP:11604"/>
        <dbReference type="ChEBI" id="CHEBI:15378"/>
        <dbReference type="ChEBI" id="CHEBI:29999"/>
        <dbReference type="ChEBI" id="CHEBI:30616"/>
        <dbReference type="ChEBI" id="CHEBI:83421"/>
        <dbReference type="ChEBI" id="CHEBI:456216"/>
        <dbReference type="EC" id="2.7.11.1"/>
    </reaction>
</comment>
<dbReference type="GO" id="GO:0005524">
    <property type="term" value="F:ATP binding"/>
    <property type="evidence" value="ECO:0007669"/>
    <property type="project" value="UniProtKB-KW"/>
</dbReference>
<dbReference type="SUPFAM" id="SSF56112">
    <property type="entry name" value="Protein kinase-like (PK-like)"/>
    <property type="match status" value="1"/>
</dbReference>
<dbReference type="Pfam" id="PF08263">
    <property type="entry name" value="LRRNT_2"/>
    <property type="match status" value="1"/>
</dbReference>
<evidence type="ECO:0000256" key="2">
    <source>
        <dbReference type="ARBA" id="ARBA00008684"/>
    </source>
</evidence>
<dbReference type="SMART" id="SM00369">
    <property type="entry name" value="LRR_TYP"/>
    <property type="match status" value="10"/>
</dbReference>
<evidence type="ECO:0000256" key="12">
    <source>
        <dbReference type="ARBA" id="ARBA00022741"/>
    </source>
</evidence>
<dbReference type="PROSITE" id="PS00108">
    <property type="entry name" value="PROTEIN_KINASE_ST"/>
    <property type="match status" value="1"/>
</dbReference>
<comment type="catalytic activity">
    <reaction evidence="19">
        <text>L-threonyl-[protein] + ATP = O-phospho-L-threonyl-[protein] + ADP + H(+)</text>
        <dbReference type="Rhea" id="RHEA:46608"/>
        <dbReference type="Rhea" id="RHEA-COMP:11060"/>
        <dbReference type="Rhea" id="RHEA-COMP:11605"/>
        <dbReference type="ChEBI" id="CHEBI:15378"/>
        <dbReference type="ChEBI" id="CHEBI:30013"/>
        <dbReference type="ChEBI" id="CHEBI:30616"/>
        <dbReference type="ChEBI" id="CHEBI:61977"/>
        <dbReference type="ChEBI" id="CHEBI:456216"/>
        <dbReference type="EC" id="2.7.11.1"/>
    </reaction>
</comment>
<dbReference type="Gramene" id="PUZ50573">
    <property type="protein sequence ID" value="PUZ50573"/>
    <property type="gene ID" value="GQ55_6G067900"/>
</dbReference>
<dbReference type="Pfam" id="PF13855">
    <property type="entry name" value="LRR_8"/>
    <property type="match status" value="1"/>
</dbReference>
<dbReference type="Gene3D" id="1.10.510.10">
    <property type="entry name" value="Transferase(Phosphotransferase) domain 1"/>
    <property type="match status" value="1"/>
</dbReference>
<evidence type="ECO:0000256" key="19">
    <source>
        <dbReference type="ARBA" id="ARBA00047899"/>
    </source>
</evidence>
<evidence type="ECO:0000256" key="7">
    <source>
        <dbReference type="ARBA" id="ARBA00022614"/>
    </source>
</evidence>
<dbReference type="GO" id="GO:0033612">
    <property type="term" value="F:receptor serine/threonine kinase binding"/>
    <property type="evidence" value="ECO:0007669"/>
    <property type="project" value="TreeGrafter"/>
</dbReference>
<name>A0A2T7D4V6_9POAL</name>
<keyword evidence="14" id="KW-0067">ATP-binding</keyword>
<gene>
    <name evidence="24" type="ORF">GQ55_6G067900</name>
</gene>
<proteinExistence type="inferred from homology"/>
<keyword evidence="4" id="KW-1003">Cell membrane</keyword>
<keyword evidence="13" id="KW-0418">Kinase</keyword>
<evidence type="ECO:0000256" key="8">
    <source>
        <dbReference type="ARBA" id="ARBA00022679"/>
    </source>
</evidence>
<keyword evidence="10 22" id="KW-0732">Signal</keyword>
<dbReference type="InterPro" id="IPR011009">
    <property type="entry name" value="Kinase-like_dom_sf"/>
</dbReference>
<evidence type="ECO:0000256" key="22">
    <source>
        <dbReference type="SAM" id="SignalP"/>
    </source>
</evidence>
<dbReference type="Gene3D" id="3.80.10.10">
    <property type="entry name" value="Ribonuclease Inhibitor"/>
    <property type="match status" value="3"/>
</dbReference>
<evidence type="ECO:0000256" key="11">
    <source>
        <dbReference type="ARBA" id="ARBA00022737"/>
    </source>
</evidence>
<keyword evidence="16 21" id="KW-0472">Membrane</keyword>
<keyword evidence="7" id="KW-0433">Leucine-rich repeat</keyword>
<dbReference type="InterPro" id="IPR003591">
    <property type="entry name" value="Leu-rich_rpt_typical-subtyp"/>
</dbReference>
<dbReference type="FunFam" id="1.10.510.10:FF:000358">
    <property type="entry name" value="Putative leucine-rich repeat receptor-like serine/threonine-protein kinase"/>
    <property type="match status" value="1"/>
</dbReference>
<evidence type="ECO:0000313" key="25">
    <source>
        <dbReference type="Proteomes" id="UP000244336"/>
    </source>
</evidence>
<dbReference type="Pfam" id="PF00069">
    <property type="entry name" value="Pkinase"/>
    <property type="match status" value="1"/>
</dbReference>
<dbReference type="InterPro" id="IPR001611">
    <property type="entry name" value="Leu-rich_rpt"/>
</dbReference>
<feature type="signal peptide" evidence="22">
    <location>
        <begin position="1"/>
        <end position="24"/>
    </location>
</feature>
<dbReference type="InterPro" id="IPR000719">
    <property type="entry name" value="Prot_kinase_dom"/>
</dbReference>
<dbReference type="PANTHER" id="PTHR48056">
    <property type="entry name" value="LRR RECEPTOR-LIKE SERINE/THREONINE-PROTEIN KINASE-RELATED"/>
    <property type="match status" value="1"/>
</dbReference>
<accession>A0A2T7D4V6</accession>
<feature type="domain" description="Protein kinase" evidence="23">
    <location>
        <begin position="722"/>
        <end position="977"/>
    </location>
</feature>
<evidence type="ECO:0000256" key="13">
    <source>
        <dbReference type="ARBA" id="ARBA00022777"/>
    </source>
</evidence>
<dbReference type="InterPro" id="IPR013210">
    <property type="entry name" value="LRR_N_plant-typ"/>
</dbReference>
<evidence type="ECO:0000256" key="6">
    <source>
        <dbReference type="ARBA" id="ARBA00022553"/>
    </source>
</evidence>
<sequence>MAPTFPVSRTSIALLLIALSAGSATDLAALLAFKARLSDPSGFLAGNWTPGTPFCRWVGVSCGRRQRVVAAELPGVPLHGELSPHLGNLSFLSALNLTSTGLRGAIPGDIGRLRRLRLLVLAGNALSGAIPAAIGNLTELRVLDLELNLLTAQGLRSLGVMNVETNYLTGPIPNDLFNSTPLLTQLLLGNNSLSGPVPACVGFLPALESLVLQENDLDGPVPPGVFNTSTLRILSLVSNGLLTGPIPGNGSFSLPVLEWLSLSGNSFSGPVPPGIAACQRLRMLALPFNSFEGVVPAWLGELKNLNTLSLSPNQFDAAPVPAGLSNLTKLSFLGLTFANLTGPIPAELGRMQQLSQLYLANNQLTAGREHAENRLDGDPEFLSPLSNCRNLSTLAIASDRFTGPLQVFNASGNSIAGGIPVTISNLTRLEILDLSGNQLRGPVPDSLMVMESLKVLDLSANSLFGPIPSRIAMLDHLQKLFLQSNNFSSPIPDGMDNLTRLEQLGSLLQLDLSGNMLSGALPVDVGDSMKQTYHMDLSANRMVGSLPDSIGRLQMIAYLNLSVNSFQGSVPDSLRNLAILQILDLSHNSISGAIPKYLANFTMLASLNLAFNKLQGQIPEGGVFSNITLQSLVGNSGLCGAVRLGFSPCPSESPRRNGHIMLKYLLPAIIIAVIGAVAACMFVMIRKKVKKNHQGISAGMVDNMGNHQLVSYHELVRASENFSDENMLVSGSFGKVYKAQLSDGLVVAIKVINMYLERAITSFDVEALVLQYMPNGSLEALLHSGGRLQLVGFLKRLDIMLDVSMAMEYLHHEHYEVVLHCDLKPSNVLFDEDMTAHVADFGIASLLLGDDNSMISASMPGTVGYMAPVWVSWKSDVFSYGIMLLEVFTGNRPTDAMFIGELSLRQWVYQAFPGDLVRVVDDRLLLDDAAASPTSSLNGFLVPVFELGLLCSADSPEQRMTMSDLVVTLKKIRKDYIKSMATTSSTAQQ</sequence>
<dbReference type="STRING" id="1504633.A0A2T7D4V6"/>
<evidence type="ECO:0000256" key="15">
    <source>
        <dbReference type="ARBA" id="ARBA00022989"/>
    </source>
</evidence>
<keyword evidence="17" id="KW-0675">Receptor</keyword>
<evidence type="ECO:0000256" key="20">
    <source>
        <dbReference type="ARBA" id="ARBA00048679"/>
    </source>
</evidence>
<dbReference type="InterPro" id="IPR008271">
    <property type="entry name" value="Ser/Thr_kinase_AS"/>
</dbReference>
<evidence type="ECO:0000256" key="18">
    <source>
        <dbReference type="ARBA" id="ARBA00023180"/>
    </source>
</evidence>
<dbReference type="AlphaFoldDB" id="A0A2T7D4V6"/>
<keyword evidence="11" id="KW-0677">Repeat</keyword>
<keyword evidence="15 21" id="KW-1133">Transmembrane helix</keyword>
<evidence type="ECO:0000256" key="9">
    <source>
        <dbReference type="ARBA" id="ARBA00022692"/>
    </source>
</evidence>
<feature type="chain" id="PRO_5015607850" description="non-specific serine/threonine protein kinase" evidence="22">
    <location>
        <begin position="25"/>
        <end position="989"/>
    </location>
</feature>
<feature type="transmembrane region" description="Helical" evidence="21">
    <location>
        <begin position="664"/>
        <end position="685"/>
    </location>
</feature>
<dbReference type="PROSITE" id="PS50011">
    <property type="entry name" value="PROTEIN_KINASE_DOM"/>
    <property type="match status" value="1"/>
</dbReference>
<dbReference type="Proteomes" id="UP000244336">
    <property type="component" value="Chromosome 6"/>
</dbReference>
<keyword evidence="9 21" id="KW-0812">Transmembrane</keyword>
<reference evidence="24 25" key="1">
    <citation type="submission" date="2018-04" db="EMBL/GenBank/DDBJ databases">
        <title>WGS assembly of Panicum hallii var. hallii HAL2.</title>
        <authorList>
            <person name="Lovell J."/>
            <person name="Jenkins J."/>
            <person name="Lowry D."/>
            <person name="Mamidi S."/>
            <person name="Sreedasyam A."/>
            <person name="Weng X."/>
            <person name="Barry K."/>
            <person name="Bonette J."/>
            <person name="Campitelli B."/>
            <person name="Daum C."/>
            <person name="Gordon S."/>
            <person name="Gould B."/>
            <person name="Lipzen A."/>
            <person name="MacQueen A."/>
            <person name="Palacio-Mejia J."/>
            <person name="Plott C."/>
            <person name="Shakirov E."/>
            <person name="Shu S."/>
            <person name="Yoshinaga Y."/>
            <person name="Zane M."/>
            <person name="Rokhsar D."/>
            <person name="Grimwood J."/>
            <person name="Schmutz J."/>
            <person name="Juenger T."/>
        </authorList>
    </citation>
    <scope>NUCLEOTIDE SEQUENCE [LARGE SCALE GENOMIC DNA]</scope>
    <source>
        <strain evidence="25">cv. HAL2</strain>
    </source>
</reference>
<dbReference type="PANTHER" id="PTHR48056:SF73">
    <property type="entry name" value="LRR RECEPTOR-LIKE SERINE_THREONINE-PROTEIN KINASE EFR"/>
    <property type="match status" value="1"/>
</dbReference>
<keyword evidence="12" id="KW-0547">Nucleotide-binding</keyword>
<keyword evidence="5" id="KW-0723">Serine/threonine-protein kinase</keyword>
<evidence type="ECO:0000256" key="1">
    <source>
        <dbReference type="ARBA" id="ARBA00004162"/>
    </source>
</evidence>
<evidence type="ECO:0000256" key="3">
    <source>
        <dbReference type="ARBA" id="ARBA00012513"/>
    </source>
</evidence>
<dbReference type="SUPFAM" id="SSF52047">
    <property type="entry name" value="RNI-like"/>
    <property type="match status" value="1"/>
</dbReference>
<dbReference type="SUPFAM" id="SSF52058">
    <property type="entry name" value="L domain-like"/>
    <property type="match status" value="1"/>
</dbReference>
<evidence type="ECO:0000256" key="17">
    <source>
        <dbReference type="ARBA" id="ARBA00023170"/>
    </source>
</evidence>
<evidence type="ECO:0000259" key="23">
    <source>
        <dbReference type="PROSITE" id="PS50011"/>
    </source>
</evidence>
<dbReference type="InterPro" id="IPR032675">
    <property type="entry name" value="LRR_dom_sf"/>
</dbReference>